<feature type="non-terminal residue" evidence="1">
    <location>
        <position position="1"/>
    </location>
</feature>
<organism evidence="1 2">
    <name type="scientific">Cochliobolus carbonum (strain 26-R-13)</name>
    <name type="common">Maize leaf spot fungus</name>
    <name type="synonym">Bipolaris zeicola</name>
    <dbReference type="NCBI Taxonomy" id="930089"/>
    <lineage>
        <taxon>Eukaryota</taxon>
        <taxon>Fungi</taxon>
        <taxon>Dikarya</taxon>
        <taxon>Ascomycota</taxon>
        <taxon>Pezizomycotina</taxon>
        <taxon>Dothideomycetes</taxon>
        <taxon>Pleosporomycetidae</taxon>
        <taxon>Pleosporales</taxon>
        <taxon>Pleosporineae</taxon>
        <taxon>Pleosporaceae</taxon>
        <taxon>Bipolaris</taxon>
    </lineage>
</organism>
<keyword evidence="2" id="KW-1185">Reference proteome</keyword>
<accession>W6YB72</accession>
<sequence>IRISWVQRVACLYNHVKRSAHLVPCSDINTFSSAMPNRESMFFPKHTHLASPRPTRFMDGTSTVRFMEQNLTVPESTNNRELHKFTPIVPKQLYLNPNAGAASHCTKRKSLPHAAQDLARTVNKRASHHDNGVLLPPLPIHRSPDIPHRTIRFEDFVPEHKLKTWHEMDDDKWRDARTNSISILITNIIDKFRYQVRKITRYTSL</sequence>
<dbReference type="GeneID" id="19153387"/>
<dbReference type="RefSeq" id="XP_007710889.1">
    <property type="nucleotide sequence ID" value="XM_007712699.1"/>
</dbReference>
<dbReference type="HOGENOM" id="CLU_1340328_0_0_1"/>
<gene>
    <name evidence="1" type="ORF">COCCADRAFT_92489</name>
</gene>
<reference evidence="1 2" key="1">
    <citation type="journal article" date="2013" name="PLoS Genet.">
        <title>Comparative genome structure, secondary metabolite, and effector coding capacity across Cochliobolus pathogens.</title>
        <authorList>
            <person name="Condon B.J."/>
            <person name="Leng Y."/>
            <person name="Wu D."/>
            <person name="Bushley K.E."/>
            <person name="Ohm R.A."/>
            <person name="Otillar R."/>
            <person name="Martin J."/>
            <person name="Schackwitz W."/>
            <person name="Grimwood J."/>
            <person name="MohdZainudin N."/>
            <person name="Xue C."/>
            <person name="Wang R."/>
            <person name="Manning V.A."/>
            <person name="Dhillon B."/>
            <person name="Tu Z.J."/>
            <person name="Steffenson B.J."/>
            <person name="Salamov A."/>
            <person name="Sun H."/>
            <person name="Lowry S."/>
            <person name="LaButti K."/>
            <person name="Han J."/>
            <person name="Copeland A."/>
            <person name="Lindquist E."/>
            <person name="Barry K."/>
            <person name="Schmutz J."/>
            <person name="Baker S.E."/>
            <person name="Ciuffetti L.M."/>
            <person name="Grigoriev I.V."/>
            <person name="Zhong S."/>
            <person name="Turgeon B.G."/>
        </authorList>
    </citation>
    <scope>NUCLEOTIDE SEQUENCE [LARGE SCALE GENOMIC DNA]</scope>
    <source>
        <strain evidence="1 2">26-R-13</strain>
    </source>
</reference>
<dbReference type="KEGG" id="bze:COCCADRAFT_92489"/>
<dbReference type="AlphaFoldDB" id="W6YB72"/>
<dbReference type="OrthoDB" id="3685192at2759"/>
<proteinExistence type="predicted"/>
<protein>
    <submittedName>
        <fullName evidence="1">Uncharacterized protein</fullName>
    </submittedName>
</protein>
<evidence type="ECO:0000313" key="2">
    <source>
        <dbReference type="Proteomes" id="UP000053841"/>
    </source>
</evidence>
<dbReference type="EMBL" id="KI964585">
    <property type="protein sequence ID" value="EUC34765.1"/>
    <property type="molecule type" value="Genomic_DNA"/>
</dbReference>
<evidence type="ECO:0000313" key="1">
    <source>
        <dbReference type="EMBL" id="EUC34765.1"/>
    </source>
</evidence>
<dbReference type="Proteomes" id="UP000053841">
    <property type="component" value="Unassembled WGS sequence"/>
</dbReference>
<name>W6YB72_COCC2</name>